<keyword evidence="2" id="KW-0732">Signal</keyword>
<evidence type="ECO:0000313" key="3">
    <source>
        <dbReference type="EMBL" id="KFM56982.1"/>
    </source>
</evidence>
<feature type="transmembrane region" description="Helical" evidence="1">
    <location>
        <begin position="440"/>
        <end position="462"/>
    </location>
</feature>
<keyword evidence="1" id="KW-0812">Transmembrane</keyword>
<accession>A0A087SVU3</accession>
<dbReference type="AlphaFoldDB" id="A0A087SVU3"/>
<feature type="non-terminal residue" evidence="3">
    <location>
        <position position="588"/>
    </location>
</feature>
<evidence type="ECO:0000256" key="1">
    <source>
        <dbReference type="SAM" id="Phobius"/>
    </source>
</evidence>
<keyword evidence="1" id="KW-1133">Transmembrane helix</keyword>
<gene>
    <name evidence="3" type="ORF">X975_02508</name>
</gene>
<feature type="signal peptide" evidence="2">
    <location>
        <begin position="1"/>
        <end position="22"/>
    </location>
</feature>
<keyword evidence="4" id="KW-1185">Reference proteome</keyword>
<evidence type="ECO:0000313" key="4">
    <source>
        <dbReference type="Proteomes" id="UP000054359"/>
    </source>
</evidence>
<keyword evidence="1" id="KW-0472">Membrane</keyword>
<evidence type="ECO:0000256" key="2">
    <source>
        <dbReference type="SAM" id="SignalP"/>
    </source>
</evidence>
<protein>
    <submittedName>
        <fullName evidence="3">Uncharacterized protein</fullName>
    </submittedName>
</protein>
<reference evidence="3 4" key="1">
    <citation type="submission" date="2013-11" db="EMBL/GenBank/DDBJ databases">
        <title>Genome sequencing of Stegodyphus mimosarum.</title>
        <authorList>
            <person name="Bechsgaard J."/>
        </authorList>
    </citation>
    <scope>NUCLEOTIDE SEQUENCE [LARGE SCALE GENOMIC DNA]</scope>
</reference>
<dbReference type="EMBL" id="KK112182">
    <property type="protein sequence ID" value="KFM56982.1"/>
    <property type="molecule type" value="Genomic_DNA"/>
</dbReference>
<organism evidence="3 4">
    <name type="scientific">Stegodyphus mimosarum</name>
    <name type="common">African social velvet spider</name>
    <dbReference type="NCBI Taxonomy" id="407821"/>
    <lineage>
        <taxon>Eukaryota</taxon>
        <taxon>Metazoa</taxon>
        <taxon>Ecdysozoa</taxon>
        <taxon>Arthropoda</taxon>
        <taxon>Chelicerata</taxon>
        <taxon>Arachnida</taxon>
        <taxon>Araneae</taxon>
        <taxon>Araneomorphae</taxon>
        <taxon>Entelegynae</taxon>
        <taxon>Eresoidea</taxon>
        <taxon>Eresidae</taxon>
        <taxon>Stegodyphus</taxon>
    </lineage>
</organism>
<name>A0A087SVU3_STEMI</name>
<sequence length="588" mass="67044">MRFRKLVWCTVLILNCLWTILCFESPEVIGVSEKSYCSSCSFGGGSGSFSITSEENCTVYFCTILPKAVESIIRITARIQDLNSTISKNNFTSSEQSDAKITAVLSELTTAENSQKFYQTMDTWYFDPKDVKSEKTYLSRTHHVHIYISVDGNWNDSSLNFRYEEVEYKGFSIVRNDSEGEMTPWVRTNVDTYRPNSVMLLQLKSPPDTKMSSILITLNYLEIDQEVGEYLLIGSGINPFEGPPPLFVSNAANMQNYQVNEENAYIVFVSRSPRKPGRGFSIHWQRTGEKIADKKTKNDYTSGEDVLQSMPICLYNISSALAEFNKSQHGDGFKEFRNIFADIATKYAQTQTLPIKISPDKVSLFRVSGIIHGDESENDLKYGVVYAMLKVQGSEKGQAAFSRQELKTIIDQYNERYNQTWRNGYKIAKCPDRKKTYKSWLDNAIFAVVPIFCCIFLLIWIWKSEVVSKYFLKKEKYSALKPRNSQTLVVNQNEHILPPDIRAVPKVTVTPVTGRRFTLDLDQPEINSLRKLNEGVIEADAFTEMDFNKNVRHKPSNCESQKNKLRSVESIRLSTVNSAIVRNEEGTA</sequence>
<proteinExistence type="predicted"/>
<dbReference type="Proteomes" id="UP000054359">
    <property type="component" value="Unassembled WGS sequence"/>
</dbReference>
<feature type="chain" id="PRO_5001829083" evidence="2">
    <location>
        <begin position="23"/>
        <end position="588"/>
    </location>
</feature>
<dbReference type="OrthoDB" id="6417444at2759"/>